<dbReference type="Pfam" id="PF00533">
    <property type="entry name" value="BRCT"/>
    <property type="match status" value="1"/>
</dbReference>
<dbReference type="GO" id="GO:1990404">
    <property type="term" value="F:NAD+-protein mono-ADP-ribosyltransferase activity"/>
    <property type="evidence" value="ECO:0007669"/>
    <property type="project" value="TreeGrafter"/>
</dbReference>
<feature type="compositionally biased region" description="Acidic residues" evidence="16">
    <location>
        <begin position="117"/>
        <end position="128"/>
    </location>
</feature>
<name>A0A8E5MJU1_USTVR</name>
<dbReference type="OrthoDB" id="2017365at2759"/>
<keyword evidence="11" id="KW-0238">DNA-binding</keyword>
<dbReference type="Gene3D" id="3.90.228.10">
    <property type="match status" value="1"/>
</dbReference>
<dbReference type="Proteomes" id="UP000027002">
    <property type="component" value="Chromosome 5"/>
</dbReference>
<keyword evidence="8" id="KW-0863">Zinc-finger</keyword>
<dbReference type="CDD" id="cd07997">
    <property type="entry name" value="WGR_PARP"/>
    <property type="match status" value="1"/>
</dbReference>
<feature type="compositionally biased region" description="Acidic residues" evidence="16">
    <location>
        <begin position="335"/>
        <end position="345"/>
    </location>
</feature>
<proteinExistence type="inferred from homology"/>
<feature type="compositionally biased region" description="Basic and acidic residues" evidence="16">
    <location>
        <begin position="348"/>
        <end position="359"/>
    </location>
</feature>
<dbReference type="InterPro" id="IPR004102">
    <property type="entry name" value="Poly(ADP-ribose)pol_reg_dom"/>
</dbReference>
<evidence type="ECO:0000256" key="14">
    <source>
        <dbReference type="ARBA" id="ARBA00033987"/>
    </source>
</evidence>
<feature type="compositionally biased region" description="Basic and acidic residues" evidence="16">
    <location>
        <begin position="183"/>
        <end position="196"/>
    </location>
</feature>
<dbReference type="InterPro" id="IPR036930">
    <property type="entry name" value="WGR_dom_sf"/>
</dbReference>
<dbReference type="GO" id="GO:0003677">
    <property type="term" value="F:DNA binding"/>
    <property type="evidence" value="ECO:0007669"/>
    <property type="project" value="UniProtKB-KW"/>
</dbReference>
<dbReference type="InterPro" id="IPR012317">
    <property type="entry name" value="Poly(ADP-ribose)pol_cat_dom"/>
</dbReference>
<comment type="catalytic activity">
    <reaction evidence="14">
        <text>NAD(+) + (ADP-D-ribosyl)n-acceptor = nicotinamide + (ADP-D-ribosyl)n+1-acceptor + H(+).</text>
        <dbReference type="EC" id="2.4.2.30"/>
    </reaction>
</comment>
<dbReference type="PROSITE" id="PS50172">
    <property type="entry name" value="BRCT"/>
    <property type="match status" value="1"/>
</dbReference>
<dbReference type="Pfam" id="PF00644">
    <property type="entry name" value="PARP"/>
    <property type="match status" value="1"/>
</dbReference>
<keyword evidence="12" id="KW-0539">Nucleus</keyword>
<keyword evidence="4" id="KW-0548">Nucleotidyltransferase</keyword>
<dbReference type="GeneID" id="66067429"/>
<evidence type="ECO:0000256" key="10">
    <source>
        <dbReference type="ARBA" id="ARBA00023027"/>
    </source>
</evidence>
<gene>
    <name evidence="21" type="ORF">UV8b_06652</name>
</gene>
<protein>
    <recommendedName>
        <fullName evidence="15">Poly [ADP-ribose] polymerase</fullName>
        <shortName evidence="15">PARP</shortName>
        <ecNumber evidence="15">2.4.2.-</ecNumber>
    </recommendedName>
</protein>
<feature type="compositionally biased region" description="Basic and acidic residues" evidence="16">
    <location>
        <begin position="138"/>
        <end position="150"/>
    </location>
</feature>
<dbReference type="Pfam" id="PF02877">
    <property type="entry name" value="PARP_reg"/>
    <property type="match status" value="1"/>
</dbReference>
<sequence>MPTATRGRTATAAPNTPVVPDRPLRDYRLAFSGKFPGYSHKKLHSLVTPLGAAVTTAVSGQNTHLICDEKDYQKNAPKVADAKAAGVAMVRLDWLEEVIRLKAKVDPKDYLWLTGKEEEEEEEEEDGQEATPAVGGDGRTKPSVEREKRPIAAANSNTGNGAEGEAHDFEPKPKRHKGKGKAAKMEEEQADQDGKNVAEPVTMEKKLPILGNGQCLRRKNILIPVDTHCPLYNYSVYVESMSGMIYDAALNQSNTSNNHNKFYRLQILTNGSTCKTWTRWGRVGEMGQHAILGDGSLDDAKRHFEKKFKDKSGLAWRERNNNPKPNKYAFVERSYDDDSDDDQGGDADGAKEKDQEGYKPPECTLSEPVRQIMELIFNQNYFYATMTSLNYDADKLPLGKLSKTTILRGFQQLKDLAALMDDLSLASSRWNMMPRDAMENLSNTYYSLIPHAFGRNRPPVISDEVRLRKEIELLESLSDMKDASNIMKIDRSKASTVHPMDSHYLGLGMDEMTPLQHDSNEFGLLAAYLNGSRASAHGINYKVHNIFRIQRSGEQERFNGSPFARIPSDRRLLWHGSRCTNFGGILSQGLRIAPPEAPVSGYMFGKGIYLADMSTKSANYCRSNVSNRQALLLLCEAELGDPLQKLTNASSSAGEEAKSKGMYSTWGMGSTGPCKWAEASKVHESLKGVKMPDPEAAPGPTNVEGSCLAYNEYICYDVAQVKLRYLFHVTI</sequence>
<evidence type="ECO:0000259" key="19">
    <source>
        <dbReference type="PROSITE" id="PS51060"/>
    </source>
</evidence>
<dbReference type="FunFam" id="1.20.142.10:FF:000002">
    <property type="entry name" value="Poly [ADP-ribose] polymerase"/>
    <property type="match status" value="1"/>
</dbReference>
<evidence type="ECO:0000256" key="11">
    <source>
        <dbReference type="ARBA" id="ARBA00023125"/>
    </source>
</evidence>
<feature type="region of interest" description="Disordered" evidence="16">
    <location>
        <begin position="116"/>
        <end position="196"/>
    </location>
</feature>
<evidence type="ECO:0000259" key="18">
    <source>
        <dbReference type="PROSITE" id="PS51059"/>
    </source>
</evidence>
<feature type="compositionally biased region" description="Basic residues" evidence="16">
    <location>
        <begin position="173"/>
        <end position="182"/>
    </location>
</feature>
<dbReference type="CDD" id="cd01437">
    <property type="entry name" value="parp_like"/>
    <property type="match status" value="1"/>
</dbReference>
<evidence type="ECO:0000256" key="1">
    <source>
        <dbReference type="ARBA" id="ARBA00004123"/>
    </source>
</evidence>
<dbReference type="SUPFAM" id="SSF142921">
    <property type="entry name" value="WGR domain-like"/>
    <property type="match status" value="1"/>
</dbReference>
<organism evidence="21 22">
    <name type="scientific">Ustilaginoidea virens</name>
    <name type="common">Rice false smut fungus</name>
    <name type="synonym">Villosiclava virens</name>
    <dbReference type="NCBI Taxonomy" id="1159556"/>
    <lineage>
        <taxon>Eukaryota</taxon>
        <taxon>Fungi</taxon>
        <taxon>Dikarya</taxon>
        <taxon>Ascomycota</taxon>
        <taxon>Pezizomycotina</taxon>
        <taxon>Sordariomycetes</taxon>
        <taxon>Hypocreomycetidae</taxon>
        <taxon>Hypocreales</taxon>
        <taxon>Clavicipitaceae</taxon>
        <taxon>Ustilaginoidea</taxon>
    </lineage>
</organism>
<evidence type="ECO:0000256" key="7">
    <source>
        <dbReference type="ARBA" id="ARBA00022765"/>
    </source>
</evidence>
<dbReference type="FunFam" id="2.20.140.10:FF:000001">
    <property type="entry name" value="Poly [ADP-ribose] polymerase"/>
    <property type="match status" value="1"/>
</dbReference>
<dbReference type="PANTHER" id="PTHR10459:SF60">
    <property type="entry name" value="POLY [ADP-RIBOSE] POLYMERASE 2"/>
    <property type="match status" value="1"/>
</dbReference>
<feature type="domain" description="WGR" evidence="20">
    <location>
        <begin position="233"/>
        <end position="328"/>
    </location>
</feature>
<keyword evidence="7" id="KW-0013">ADP-ribosylation</keyword>
<dbReference type="SUPFAM" id="SSF47587">
    <property type="entry name" value="Domain of poly(ADP-ribose) polymerase"/>
    <property type="match status" value="1"/>
</dbReference>
<keyword evidence="3 15" id="KW-0808">Transferase</keyword>
<accession>A0A8E5MJU1</accession>
<evidence type="ECO:0000256" key="13">
    <source>
        <dbReference type="ARBA" id="ARBA00024347"/>
    </source>
</evidence>
<dbReference type="PROSITE" id="PS51059">
    <property type="entry name" value="PARP_CATALYTIC"/>
    <property type="match status" value="1"/>
</dbReference>
<dbReference type="GO" id="GO:0016779">
    <property type="term" value="F:nucleotidyltransferase activity"/>
    <property type="evidence" value="ECO:0007669"/>
    <property type="project" value="UniProtKB-KW"/>
</dbReference>
<keyword evidence="6" id="KW-0677">Repeat</keyword>
<feature type="domain" description="PARP catalytic" evidence="18">
    <location>
        <begin position="498"/>
        <end position="731"/>
    </location>
</feature>
<dbReference type="InterPro" id="IPR008893">
    <property type="entry name" value="WGR_domain"/>
</dbReference>
<keyword evidence="9" id="KW-0862">Zinc</keyword>
<evidence type="ECO:0000256" key="12">
    <source>
        <dbReference type="ARBA" id="ARBA00023242"/>
    </source>
</evidence>
<dbReference type="GO" id="GO:0005730">
    <property type="term" value="C:nucleolus"/>
    <property type="evidence" value="ECO:0007669"/>
    <property type="project" value="TreeGrafter"/>
</dbReference>
<dbReference type="GO" id="GO:0008270">
    <property type="term" value="F:zinc ion binding"/>
    <property type="evidence" value="ECO:0007669"/>
    <property type="project" value="UniProtKB-KW"/>
</dbReference>
<dbReference type="Pfam" id="PF05406">
    <property type="entry name" value="WGR"/>
    <property type="match status" value="1"/>
</dbReference>
<dbReference type="PROSITE" id="PS51977">
    <property type="entry name" value="WGR"/>
    <property type="match status" value="1"/>
</dbReference>
<evidence type="ECO:0000259" key="20">
    <source>
        <dbReference type="PROSITE" id="PS51977"/>
    </source>
</evidence>
<dbReference type="Gene3D" id="1.20.142.10">
    <property type="entry name" value="Poly(ADP-ribose) polymerase, regulatory domain"/>
    <property type="match status" value="1"/>
</dbReference>
<dbReference type="Gene3D" id="2.20.140.10">
    <property type="entry name" value="WGR domain"/>
    <property type="match status" value="1"/>
</dbReference>
<keyword evidence="22" id="KW-1185">Reference proteome</keyword>
<feature type="domain" description="BRCT" evidence="17">
    <location>
        <begin position="19"/>
        <end position="112"/>
    </location>
</feature>
<feature type="domain" description="PARP alpha-helical" evidence="19">
    <location>
        <begin position="362"/>
        <end position="488"/>
    </location>
</feature>
<evidence type="ECO:0000256" key="6">
    <source>
        <dbReference type="ARBA" id="ARBA00022737"/>
    </source>
</evidence>
<dbReference type="EMBL" id="CP072757">
    <property type="protein sequence ID" value="QUC22411.1"/>
    <property type="molecule type" value="Genomic_DNA"/>
</dbReference>
<dbReference type="EC" id="2.4.2.-" evidence="15"/>
<dbReference type="PANTHER" id="PTHR10459">
    <property type="entry name" value="DNA LIGASE"/>
    <property type="match status" value="1"/>
</dbReference>
<evidence type="ECO:0000256" key="16">
    <source>
        <dbReference type="SAM" id="MobiDB-lite"/>
    </source>
</evidence>
<dbReference type="KEGG" id="uvi:66067429"/>
<dbReference type="InterPro" id="IPR001357">
    <property type="entry name" value="BRCT_dom"/>
</dbReference>
<evidence type="ECO:0000256" key="9">
    <source>
        <dbReference type="ARBA" id="ARBA00022833"/>
    </source>
</evidence>
<reference evidence="21" key="1">
    <citation type="submission" date="2020-03" db="EMBL/GenBank/DDBJ databases">
        <title>A mixture of massive structural variations and highly conserved coding sequences in Ustilaginoidea virens genome.</title>
        <authorList>
            <person name="Zhang K."/>
            <person name="Zhao Z."/>
            <person name="Zhang Z."/>
            <person name="Li Y."/>
            <person name="Hsiang T."/>
            <person name="Sun W."/>
        </authorList>
    </citation>
    <scope>NUCLEOTIDE SEQUENCE</scope>
    <source>
        <strain evidence="21">UV-8b</strain>
    </source>
</reference>
<dbReference type="Gene3D" id="3.40.50.10190">
    <property type="entry name" value="BRCT domain"/>
    <property type="match status" value="1"/>
</dbReference>
<keyword evidence="10 15" id="KW-0520">NAD</keyword>
<feature type="region of interest" description="Disordered" evidence="16">
    <location>
        <begin position="334"/>
        <end position="363"/>
    </location>
</feature>
<keyword evidence="5" id="KW-0479">Metal-binding</keyword>
<keyword evidence="2 15" id="KW-0328">Glycosyltransferase</keyword>
<dbReference type="AlphaFoldDB" id="A0A8E5MJU1"/>
<evidence type="ECO:0000313" key="22">
    <source>
        <dbReference type="Proteomes" id="UP000027002"/>
    </source>
</evidence>
<evidence type="ECO:0000256" key="3">
    <source>
        <dbReference type="ARBA" id="ARBA00022679"/>
    </source>
</evidence>
<evidence type="ECO:0000256" key="5">
    <source>
        <dbReference type="ARBA" id="ARBA00022723"/>
    </source>
</evidence>
<dbReference type="SUPFAM" id="SSF52113">
    <property type="entry name" value="BRCT domain"/>
    <property type="match status" value="1"/>
</dbReference>
<dbReference type="GO" id="GO:0006302">
    <property type="term" value="P:double-strand break repair"/>
    <property type="evidence" value="ECO:0007669"/>
    <property type="project" value="TreeGrafter"/>
</dbReference>
<dbReference type="GO" id="GO:0003950">
    <property type="term" value="F:NAD+ poly-ADP-ribosyltransferase activity"/>
    <property type="evidence" value="ECO:0007669"/>
    <property type="project" value="UniProtKB-UniRule"/>
</dbReference>
<dbReference type="InterPro" id="IPR036420">
    <property type="entry name" value="BRCT_dom_sf"/>
</dbReference>
<comment type="subcellular location">
    <subcellularLocation>
        <location evidence="1">Nucleus</location>
    </subcellularLocation>
</comment>
<comment type="similarity">
    <text evidence="13">Belongs to the ARTD/PARP family.</text>
</comment>
<evidence type="ECO:0000256" key="15">
    <source>
        <dbReference type="RuleBase" id="RU362114"/>
    </source>
</evidence>
<dbReference type="SMART" id="SM00292">
    <property type="entry name" value="BRCT"/>
    <property type="match status" value="1"/>
</dbReference>
<evidence type="ECO:0000259" key="17">
    <source>
        <dbReference type="PROSITE" id="PS50172"/>
    </source>
</evidence>
<evidence type="ECO:0000313" key="21">
    <source>
        <dbReference type="EMBL" id="QUC22411.1"/>
    </source>
</evidence>
<dbReference type="GO" id="GO:0070212">
    <property type="term" value="P:protein poly-ADP-ribosylation"/>
    <property type="evidence" value="ECO:0007669"/>
    <property type="project" value="TreeGrafter"/>
</dbReference>
<dbReference type="PROSITE" id="PS51060">
    <property type="entry name" value="PARP_ALPHA_HD"/>
    <property type="match status" value="1"/>
</dbReference>
<dbReference type="RefSeq" id="XP_043000084.1">
    <property type="nucleotide sequence ID" value="XM_043144149.1"/>
</dbReference>
<dbReference type="SMART" id="SM00773">
    <property type="entry name" value="WGR"/>
    <property type="match status" value="1"/>
</dbReference>
<evidence type="ECO:0000256" key="8">
    <source>
        <dbReference type="ARBA" id="ARBA00022771"/>
    </source>
</evidence>
<dbReference type="InterPro" id="IPR050800">
    <property type="entry name" value="ARTD/PARP"/>
</dbReference>
<evidence type="ECO:0000256" key="4">
    <source>
        <dbReference type="ARBA" id="ARBA00022695"/>
    </source>
</evidence>
<dbReference type="InterPro" id="IPR036616">
    <property type="entry name" value="Poly(ADP-ribose)pol_reg_dom_sf"/>
</dbReference>
<evidence type="ECO:0000256" key="2">
    <source>
        <dbReference type="ARBA" id="ARBA00022676"/>
    </source>
</evidence>
<dbReference type="SUPFAM" id="SSF56399">
    <property type="entry name" value="ADP-ribosylation"/>
    <property type="match status" value="1"/>
</dbReference>